<evidence type="ECO:0000313" key="4">
    <source>
        <dbReference type="Proteomes" id="UP001358324"/>
    </source>
</evidence>
<organism evidence="3 4">
    <name type="scientific">Luteimonas flava</name>
    <dbReference type="NCBI Taxonomy" id="3115822"/>
    <lineage>
        <taxon>Bacteria</taxon>
        <taxon>Pseudomonadati</taxon>
        <taxon>Pseudomonadota</taxon>
        <taxon>Gammaproteobacteria</taxon>
        <taxon>Lysobacterales</taxon>
        <taxon>Lysobacteraceae</taxon>
        <taxon>Luteimonas</taxon>
    </lineage>
</organism>
<keyword evidence="3" id="KW-0808">Transferase</keyword>
<keyword evidence="3" id="KW-0328">Glycosyltransferase</keyword>
<comment type="caution">
    <text evidence="3">The sequence shown here is derived from an EMBL/GenBank/DDBJ whole genome shotgun (WGS) entry which is preliminary data.</text>
</comment>
<reference evidence="3 4" key="1">
    <citation type="submission" date="2024-01" db="EMBL/GenBank/DDBJ databases">
        <title>Novel species of the genus Luteimonas isolated from rivers.</title>
        <authorList>
            <person name="Lu H."/>
        </authorList>
    </citation>
    <scope>NUCLEOTIDE SEQUENCE [LARGE SCALE GENOMIC DNA]</scope>
    <source>
        <strain evidence="3 4">SMYT11W</strain>
    </source>
</reference>
<dbReference type="GO" id="GO:0016757">
    <property type="term" value="F:glycosyltransferase activity"/>
    <property type="evidence" value="ECO:0007669"/>
    <property type="project" value="UniProtKB-KW"/>
</dbReference>
<dbReference type="Pfam" id="PF13439">
    <property type="entry name" value="Glyco_transf_4"/>
    <property type="match status" value="1"/>
</dbReference>
<gene>
    <name evidence="3" type="ORF">V3391_16560</name>
</gene>
<accession>A0ABU7WJX6</accession>
<dbReference type="SUPFAM" id="SSF53756">
    <property type="entry name" value="UDP-Glycosyltransferase/glycogen phosphorylase"/>
    <property type="match status" value="1"/>
</dbReference>
<dbReference type="PANTHER" id="PTHR45947">
    <property type="entry name" value="SULFOQUINOVOSYL TRANSFERASE SQD2"/>
    <property type="match status" value="1"/>
</dbReference>
<dbReference type="PANTHER" id="PTHR45947:SF3">
    <property type="entry name" value="SULFOQUINOVOSYL TRANSFERASE SQD2"/>
    <property type="match status" value="1"/>
</dbReference>
<name>A0ABU7WJX6_9GAMM</name>
<dbReference type="Pfam" id="PF00534">
    <property type="entry name" value="Glycos_transf_1"/>
    <property type="match status" value="1"/>
</dbReference>
<dbReference type="CDD" id="cd03801">
    <property type="entry name" value="GT4_PimA-like"/>
    <property type="match status" value="1"/>
</dbReference>
<dbReference type="EC" id="2.4.-.-" evidence="3"/>
<evidence type="ECO:0000259" key="2">
    <source>
        <dbReference type="Pfam" id="PF13439"/>
    </source>
</evidence>
<dbReference type="EMBL" id="JAZHBM010000003">
    <property type="protein sequence ID" value="MEF3083830.1"/>
    <property type="molecule type" value="Genomic_DNA"/>
</dbReference>
<dbReference type="InterPro" id="IPR050194">
    <property type="entry name" value="Glycosyltransferase_grp1"/>
</dbReference>
<dbReference type="RefSeq" id="WP_332079527.1">
    <property type="nucleotide sequence ID" value="NZ_JAZHBM010000003.1"/>
</dbReference>
<dbReference type="InterPro" id="IPR028098">
    <property type="entry name" value="Glyco_trans_4-like_N"/>
</dbReference>
<dbReference type="Gene3D" id="3.40.50.2000">
    <property type="entry name" value="Glycogen Phosphorylase B"/>
    <property type="match status" value="2"/>
</dbReference>
<feature type="domain" description="Glycosyltransferase subfamily 4-like N-terminal" evidence="2">
    <location>
        <begin position="20"/>
        <end position="169"/>
    </location>
</feature>
<dbReference type="Proteomes" id="UP001358324">
    <property type="component" value="Unassembled WGS sequence"/>
</dbReference>
<evidence type="ECO:0000259" key="1">
    <source>
        <dbReference type="Pfam" id="PF00534"/>
    </source>
</evidence>
<proteinExistence type="predicted"/>
<evidence type="ECO:0000313" key="3">
    <source>
        <dbReference type="EMBL" id="MEF3083830.1"/>
    </source>
</evidence>
<dbReference type="InterPro" id="IPR001296">
    <property type="entry name" value="Glyco_trans_1"/>
</dbReference>
<keyword evidence="4" id="KW-1185">Reference proteome</keyword>
<feature type="domain" description="Glycosyl transferase family 1" evidence="1">
    <location>
        <begin position="188"/>
        <end position="356"/>
    </location>
</feature>
<protein>
    <submittedName>
        <fullName evidence="3">Glycosyltransferase family 4 protein</fullName>
        <ecNumber evidence="3">2.4.-.-</ecNumber>
    </submittedName>
</protein>
<sequence>MTEATLHRILHVTRNLPPLVGGMERLNWHIADGLSRCAQVHVVGPRGAAENKPFDVDVQEVPLRPLWWFLLISAWQAFRLARKHQPALVLAGSGLTAPAAWLAARACGGRAAVYVHGLDISVRHPVYRALWHPFLRRMDVVIANSRPTAVMAHGIGIAPGNVHVVHPGVALPEVALSDRALRAFRERHAVGDAPLLLSVGRLTQRKGLREFVREAFPAIVRQVPNVQLMVIGDAAKDSLLPGMQSRDDIQAAADAAGVGAHLRFLGGVSDLELASAYEAANVHVFPVIEVPGDPEGFGMVAIEAAGHGLPTVAFAVGGIVDAVQEGESGRLVAQADYPALASAVVDLVQRPALDQHYAARRFAERFAWPHFHRDLWAALMPDSTAVPAALPSANG</sequence>